<dbReference type="Pfam" id="PF04103">
    <property type="entry name" value="CD20"/>
    <property type="match status" value="1"/>
</dbReference>
<keyword evidence="5 8" id="KW-1133">Transmembrane helix</keyword>
<evidence type="ECO:0000256" key="3">
    <source>
        <dbReference type="ARBA" id="ARBA00022553"/>
    </source>
</evidence>
<dbReference type="eggNOG" id="ENOG502S2ER">
    <property type="taxonomic scope" value="Eukaryota"/>
</dbReference>
<evidence type="ECO:0000256" key="2">
    <source>
        <dbReference type="ARBA" id="ARBA00006022"/>
    </source>
</evidence>
<evidence type="ECO:0000256" key="1">
    <source>
        <dbReference type="ARBA" id="ARBA00004141"/>
    </source>
</evidence>
<reference evidence="9" key="3">
    <citation type="submission" date="2025-09" db="UniProtKB">
        <authorList>
            <consortium name="Ensembl"/>
        </authorList>
    </citation>
    <scope>IDENTIFICATION</scope>
</reference>
<reference evidence="9" key="2">
    <citation type="submission" date="2025-08" db="UniProtKB">
        <authorList>
            <consortium name="Ensembl"/>
        </authorList>
    </citation>
    <scope>IDENTIFICATION</scope>
</reference>
<evidence type="ECO:0000256" key="4">
    <source>
        <dbReference type="ARBA" id="ARBA00022692"/>
    </source>
</evidence>
<dbReference type="InterPro" id="IPR007237">
    <property type="entry name" value="CD20-like"/>
</dbReference>
<dbReference type="Proteomes" id="UP000005225">
    <property type="component" value="Unassembled WGS sequence"/>
</dbReference>
<dbReference type="FunCoup" id="H0XZA6">
    <property type="interactions" value="1"/>
</dbReference>
<comment type="similarity">
    <text evidence="2">Belongs to the TMEM176 family.</text>
</comment>
<evidence type="ECO:0000313" key="9">
    <source>
        <dbReference type="Ensembl" id="ENSOGAP00000021449.1"/>
    </source>
</evidence>
<feature type="transmembrane region" description="Helical" evidence="8">
    <location>
        <begin position="100"/>
        <end position="116"/>
    </location>
</feature>
<comment type="subcellular location">
    <subcellularLocation>
        <location evidence="1">Membrane</location>
        <topology evidence="1">Multi-pass membrane protein</topology>
    </subcellularLocation>
</comment>
<keyword evidence="6 8" id="KW-0472">Membrane</keyword>
<keyword evidence="10" id="KW-1185">Reference proteome</keyword>
<evidence type="ECO:0000256" key="7">
    <source>
        <dbReference type="SAM" id="MobiDB-lite"/>
    </source>
</evidence>
<dbReference type="EMBL" id="AAQR03087245">
    <property type="status" value="NOT_ANNOTATED_CDS"/>
    <property type="molecule type" value="Genomic_DNA"/>
</dbReference>
<dbReference type="PANTHER" id="PTHR15756">
    <property type="entry name" value="LR8/HCA112"/>
    <property type="match status" value="1"/>
</dbReference>
<proteinExistence type="inferred from homology"/>
<accession>H0XZA6</accession>
<feature type="region of interest" description="Disordered" evidence="7">
    <location>
        <begin position="234"/>
        <end position="266"/>
    </location>
</feature>
<dbReference type="GO" id="GO:0097028">
    <property type="term" value="P:dendritic cell differentiation"/>
    <property type="evidence" value="ECO:0007669"/>
    <property type="project" value="Ensembl"/>
</dbReference>
<keyword evidence="4 8" id="KW-0812">Transmembrane</keyword>
<name>H0XZA6_OTOGA</name>
<dbReference type="Ensembl" id="ENSOGAT00000028514.1">
    <property type="protein sequence ID" value="ENSOGAP00000021449.1"/>
    <property type="gene ID" value="ENSOGAG00000024384.1"/>
</dbReference>
<dbReference type="GO" id="GO:2001199">
    <property type="term" value="P:negative regulation of dendritic cell differentiation"/>
    <property type="evidence" value="ECO:0007669"/>
    <property type="project" value="Ensembl"/>
</dbReference>
<protein>
    <submittedName>
        <fullName evidence="9">Transmembrane protein 176B</fullName>
    </submittedName>
</protein>
<dbReference type="OMA" id="WEEDRCR"/>
<dbReference type="GeneTree" id="ENSGT00530000064074"/>
<dbReference type="AlphaFoldDB" id="H0XZA6"/>
<feature type="transmembrane region" description="Helical" evidence="8">
    <location>
        <begin position="202"/>
        <end position="225"/>
    </location>
</feature>
<feature type="transmembrane region" description="Helical" evidence="8">
    <location>
        <begin position="123"/>
        <end position="150"/>
    </location>
</feature>
<feature type="transmembrane region" description="Helical" evidence="8">
    <location>
        <begin position="62"/>
        <end position="88"/>
    </location>
</feature>
<dbReference type="PANTHER" id="PTHR15756:SF7">
    <property type="entry name" value="TRANSMEMBRANE PROTEIN 176B"/>
    <property type="match status" value="1"/>
</dbReference>
<dbReference type="InterPro" id="IPR009281">
    <property type="entry name" value="TMEM176A/TMEM176B"/>
</dbReference>
<dbReference type="STRING" id="30611.ENSOGAP00000021449"/>
<evidence type="ECO:0000256" key="6">
    <source>
        <dbReference type="ARBA" id="ARBA00023136"/>
    </source>
</evidence>
<organism evidence="9 10">
    <name type="scientific">Otolemur garnettii</name>
    <name type="common">Small-eared galago</name>
    <name type="synonym">Garnett's greater bushbaby</name>
    <dbReference type="NCBI Taxonomy" id="30611"/>
    <lineage>
        <taxon>Eukaryota</taxon>
        <taxon>Metazoa</taxon>
        <taxon>Chordata</taxon>
        <taxon>Craniata</taxon>
        <taxon>Vertebrata</taxon>
        <taxon>Euteleostomi</taxon>
        <taxon>Mammalia</taxon>
        <taxon>Eutheria</taxon>
        <taxon>Euarchontoglires</taxon>
        <taxon>Primates</taxon>
        <taxon>Strepsirrhini</taxon>
        <taxon>Lorisiformes</taxon>
        <taxon>Galagidae</taxon>
        <taxon>Otolemur</taxon>
    </lineage>
</organism>
<dbReference type="GO" id="GO:0016020">
    <property type="term" value="C:membrane"/>
    <property type="evidence" value="ECO:0007669"/>
    <property type="project" value="UniProtKB-SubCell"/>
</dbReference>
<dbReference type="InParanoid" id="H0XZA6"/>
<reference evidence="10" key="1">
    <citation type="submission" date="2011-03" db="EMBL/GenBank/DDBJ databases">
        <title>Version 3 of the genome sequence of Otolemur garnettii (Bushbaby).</title>
        <authorList>
            <consortium name="The Broad Institute Genome Sequencing Platform"/>
            <person name="Di Palma F."/>
            <person name="Johnson J."/>
            <person name="Lander E.S."/>
            <person name="Lindblad-Toh K."/>
            <person name="Jaffe D.B."/>
            <person name="Gnerre S."/>
            <person name="MacCallum I."/>
            <person name="Przybylski D."/>
            <person name="Ribeiro F.J."/>
            <person name="Burton J.N."/>
            <person name="Walker B.J."/>
            <person name="Sharpe T."/>
            <person name="Hall G."/>
        </authorList>
    </citation>
    <scope>NUCLEOTIDE SEQUENCE [LARGE SCALE GENOMIC DNA]</scope>
</reference>
<evidence type="ECO:0000313" key="10">
    <source>
        <dbReference type="Proteomes" id="UP000005225"/>
    </source>
</evidence>
<evidence type="ECO:0000256" key="8">
    <source>
        <dbReference type="SAM" id="Phobius"/>
    </source>
</evidence>
<sequence>MTQNMVTVNGVAVASTSSQPTHINIHIHQESALSELLKAGGSLKQFLPCFGDKRPSKATINLAQLALGVVHILLGVISCALGVCLYFGPWTELRGSGCAFWAGSVAVAAGVGAIVYEKHRGKLLGCVSSLLTLASIATAVAALVLCVNSLTWQTDGFFDMDSVCECPGSDDPTAGYRWGQTDEDWRKKRCRAYMTMLVNLFLAFRAMLLAVCVLKVIVALASLGVHLRSLCGQSSGPLNEEESEEKLLRENSVPPSPSREKTPAAI</sequence>
<evidence type="ECO:0000256" key="5">
    <source>
        <dbReference type="ARBA" id="ARBA00022989"/>
    </source>
</evidence>
<keyword evidence="3" id="KW-0597">Phosphoprotein</keyword>
<dbReference type="HOGENOM" id="CLU_090530_0_0_1"/>